<accession>A0A815SYU9</accession>
<feature type="region of interest" description="Disordered" evidence="5">
    <location>
        <begin position="69"/>
        <end position="115"/>
    </location>
</feature>
<organism evidence="6 7">
    <name type="scientific">Adineta steineri</name>
    <dbReference type="NCBI Taxonomy" id="433720"/>
    <lineage>
        <taxon>Eukaryota</taxon>
        <taxon>Metazoa</taxon>
        <taxon>Spiralia</taxon>
        <taxon>Gnathifera</taxon>
        <taxon>Rotifera</taxon>
        <taxon>Eurotatoria</taxon>
        <taxon>Bdelloidea</taxon>
        <taxon>Adinetida</taxon>
        <taxon>Adinetidae</taxon>
        <taxon>Adineta</taxon>
    </lineage>
</organism>
<evidence type="ECO:0000256" key="2">
    <source>
        <dbReference type="ARBA" id="ARBA00022741"/>
    </source>
</evidence>
<feature type="compositionally biased region" description="Polar residues" evidence="5">
    <location>
        <begin position="69"/>
        <end position="83"/>
    </location>
</feature>
<evidence type="ECO:0000313" key="7">
    <source>
        <dbReference type="Proteomes" id="UP000663845"/>
    </source>
</evidence>
<keyword evidence="3 4" id="KW-0418">Kinase</keyword>
<comment type="caution">
    <text evidence="6">The sequence shown here is derived from an EMBL/GenBank/DDBJ whole genome shotgun (WGS) entry which is preliminary data.</text>
</comment>
<evidence type="ECO:0000256" key="5">
    <source>
        <dbReference type="SAM" id="MobiDB-lite"/>
    </source>
</evidence>
<dbReference type="GO" id="GO:0019205">
    <property type="term" value="F:nucleobase-containing compound kinase activity"/>
    <property type="evidence" value="ECO:0007669"/>
    <property type="project" value="InterPro"/>
</dbReference>
<reference evidence="6" key="1">
    <citation type="submission" date="2021-02" db="EMBL/GenBank/DDBJ databases">
        <authorList>
            <person name="Nowell W R."/>
        </authorList>
    </citation>
    <scope>NUCLEOTIDE SEQUENCE</scope>
</reference>
<dbReference type="InterPro" id="IPR000850">
    <property type="entry name" value="Adenylat/UMP-CMP_kin"/>
</dbReference>
<feature type="compositionally biased region" description="Basic and acidic residues" evidence="5">
    <location>
        <begin position="96"/>
        <end position="115"/>
    </location>
</feature>
<name>A0A815SYU9_9BILA</name>
<dbReference type="AlphaFoldDB" id="A0A815SYU9"/>
<dbReference type="Gene3D" id="3.40.50.300">
    <property type="entry name" value="P-loop containing nucleotide triphosphate hydrolases"/>
    <property type="match status" value="1"/>
</dbReference>
<sequence>MQRPSNGYRGGIRIGHHYTHNHLVTNSDDINLSLSNSDEKDERKHSSRYSSIGLNNDFESAIRNLRPSAIQQKKNKTNLNISKQKADLPQLNTTNDDQHNNSINEHEQNETNHQDKQLHQWFPHPDIGHVDSNAFIRHNHVESKQQSLELIEQITPPAILTTIPPVGISTRPTAIIAPPAPARSISAFFSSNASIKKANSTSYNNLHNNSLIKTNEPQQQQQQIASAFQPIHSIQNILHRQSTVKSAPVLMDIPQHKALVRGQQLNKVHISHPQSPSTVHVCVARCLERGKASGRTDDNEDSLKKRIVTYNESTKPVIQLYEKDNLVKRIDASKDVDKVFEDVRNVLNNLKSTS</sequence>
<dbReference type="Proteomes" id="UP000663845">
    <property type="component" value="Unassembled WGS sequence"/>
</dbReference>
<evidence type="ECO:0000313" key="6">
    <source>
        <dbReference type="EMBL" id="CAF1497186.1"/>
    </source>
</evidence>
<keyword evidence="2" id="KW-0547">Nucleotide-binding</keyword>
<proteinExistence type="inferred from homology"/>
<gene>
    <name evidence="6" type="ORF">JYZ213_LOCUS43266</name>
</gene>
<dbReference type="PRINTS" id="PR00094">
    <property type="entry name" value="ADENYLTKNASE"/>
</dbReference>
<dbReference type="GO" id="GO:0006139">
    <property type="term" value="P:nucleobase-containing compound metabolic process"/>
    <property type="evidence" value="ECO:0007669"/>
    <property type="project" value="InterPro"/>
</dbReference>
<dbReference type="SUPFAM" id="SSF52540">
    <property type="entry name" value="P-loop containing nucleoside triphosphate hydrolases"/>
    <property type="match status" value="1"/>
</dbReference>
<dbReference type="EMBL" id="CAJNOG010002256">
    <property type="protein sequence ID" value="CAF1497186.1"/>
    <property type="molecule type" value="Genomic_DNA"/>
</dbReference>
<comment type="similarity">
    <text evidence="4">Belongs to the adenylate kinase family.</text>
</comment>
<evidence type="ECO:0000256" key="4">
    <source>
        <dbReference type="RuleBase" id="RU003330"/>
    </source>
</evidence>
<dbReference type="GO" id="GO:0005524">
    <property type="term" value="F:ATP binding"/>
    <property type="evidence" value="ECO:0007669"/>
    <property type="project" value="InterPro"/>
</dbReference>
<evidence type="ECO:0000256" key="1">
    <source>
        <dbReference type="ARBA" id="ARBA00022679"/>
    </source>
</evidence>
<dbReference type="InterPro" id="IPR027417">
    <property type="entry name" value="P-loop_NTPase"/>
</dbReference>
<evidence type="ECO:0000256" key="3">
    <source>
        <dbReference type="ARBA" id="ARBA00022777"/>
    </source>
</evidence>
<evidence type="ECO:0008006" key="8">
    <source>
        <dbReference type="Google" id="ProtNLM"/>
    </source>
</evidence>
<keyword evidence="1 4" id="KW-0808">Transferase</keyword>
<protein>
    <recommendedName>
        <fullName evidence="8">Adenylate kinase</fullName>
    </recommendedName>
</protein>
<dbReference type="PANTHER" id="PTHR23359">
    <property type="entry name" value="NUCLEOTIDE KINASE"/>
    <property type="match status" value="1"/>
</dbReference>